<accession>A0A4D9DG28</accession>
<feature type="transmembrane region" description="Helical" evidence="6">
    <location>
        <begin position="203"/>
        <end position="224"/>
    </location>
</feature>
<dbReference type="InterPro" id="IPR036513">
    <property type="entry name" value="STAS_dom_sf"/>
</dbReference>
<dbReference type="PROSITE" id="PS50042">
    <property type="entry name" value="CNMP_BINDING_3"/>
    <property type="match status" value="1"/>
</dbReference>
<dbReference type="PANTHER" id="PTHR43310:SF4">
    <property type="entry name" value="AFR304WP"/>
    <property type="match status" value="1"/>
</dbReference>
<dbReference type="InterPro" id="IPR011547">
    <property type="entry name" value="SLC26A/SulP_dom"/>
</dbReference>
<dbReference type="AlphaFoldDB" id="A0A4D9DG28"/>
<proteinExistence type="predicted"/>
<dbReference type="GO" id="GO:0016020">
    <property type="term" value="C:membrane"/>
    <property type="evidence" value="ECO:0007669"/>
    <property type="project" value="UniProtKB-SubCell"/>
</dbReference>
<feature type="transmembrane region" description="Helical" evidence="6">
    <location>
        <begin position="374"/>
        <end position="401"/>
    </location>
</feature>
<dbReference type="SUPFAM" id="SSF51206">
    <property type="entry name" value="cAMP-binding domain-like"/>
    <property type="match status" value="1"/>
</dbReference>
<dbReference type="Gene3D" id="3.30.750.24">
    <property type="entry name" value="STAS domain"/>
    <property type="match status" value="1"/>
</dbReference>
<feature type="transmembrane region" description="Helical" evidence="6">
    <location>
        <begin position="468"/>
        <end position="489"/>
    </location>
</feature>
<evidence type="ECO:0000256" key="5">
    <source>
        <dbReference type="SAM" id="MobiDB-lite"/>
    </source>
</evidence>
<feature type="transmembrane region" description="Helical" evidence="6">
    <location>
        <begin position="273"/>
        <end position="294"/>
    </location>
</feature>
<feature type="transmembrane region" description="Helical" evidence="6">
    <location>
        <begin position="66"/>
        <end position="89"/>
    </location>
</feature>
<feature type="region of interest" description="Disordered" evidence="5">
    <location>
        <begin position="579"/>
        <end position="601"/>
    </location>
</feature>
<evidence type="ECO:0000313" key="8">
    <source>
        <dbReference type="EMBL" id="TFJ88695.1"/>
    </source>
</evidence>
<dbReference type="Proteomes" id="UP000355283">
    <property type="component" value="Unassembled WGS sequence"/>
</dbReference>
<reference evidence="8 9" key="1">
    <citation type="submission" date="2019-01" db="EMBL/GenBank/DDBJ databases">
        <title>Nuclear Genome Assembly of the Microalgal Biofuel strain Nannochloropsis salina CCMP1776.</title>
        <authorList>
            <person name="Hovde B."/>
        </authorList>
    </citation>
    <scope>NUCLEOTIDE SEQUENCE [LARGE SCALE GENOMIC DNA]</scope>
    <source>
        <strain evidence="8 9">CCMP1776</strain>
    </source>
</reference>
<feature type="transmembrane region" description="Helical" evidence="6">
    <location>
        <begin position="123"/>
        <end position="146"/>
    </location>
</feature>
<protein>
    <recommendedName>
        <fullName evidence="7">Cyclic nucleotide-binding domain-containing protein</fullName>
    </recommendedName>
</protein>
<evidence type="ECO:0000256" key="6">
    <source>
        <dbReference type="SAM" id="Phobius"/>
    </source>
</evidence>
<evidence type="ECO:0000256" key="1">
    <source>
        <dbReference type="ARBA" id="ARBA00004141"/>
    </source>
</evidence>
<dbReference type="InterPro" id="IPR000595">
    <property type="entry name" value="cNMP-bd_dom"/>
</dbReference>
<dbReference type="OrthoDB" id="409725at2759"/>
<feature type="compositionally biased region" description="Basic and acidic residues" evidence="5">
    <location>
        <begin position="583"/>
        <end position="601"/>
    </location>
</feature>
<dbReference type="EMBL" id="SDOX01000001">
    <property type="protein sequence ID" value="TFJ88695.1"/>
    <property type="molecule type" value="Genomic_DNA"/>
</dbReference>
<evidence type="ECO:0000313" key="9">
    <source>
        <dbReference type="Proteomes" id="UP000355283"/>
    </source>
</evidence>
<feature type="transmembrane region" description="Helical" evidence="6">
    <location>
        <begin position="166"/>
        <end position="191"/>
    </location>
</feature>
<keyword evidence="3 6" id="KW-1133">Transmembrane helix</keyword>
<dbReference type="InterPro" id="IPR018490">
    <property type="entry name" value="cNMP-bd_dom_sf"/>
</dbReference>
<keyword evidence="4 6" id="KW-0472">Membrane</keyword>
<dbReference type="Pfam" id="PF00916">
    <property type="entry name" value="Sulfate_transp"/>
    <property type="match status" value="1"/>
</dbReference>
<feature type="transmembrane region" description="Helical" evidence="6">
    <location>
        <begin position="501"/>
        <end position="530"/>
    </location>
</feature>
<keyword evidence="9" id="KW-1185">Reference proteome</keyword>
<feature type="domain" description="Cyclic nucleotide-binding" evidence="7">
    <location>
        <begin position="974"/>
        <end position="1011"/>
    </location>
</feature>
<feature type="transmembrane region" description="Helical" evidence="6">
    <location>
        <begin position="244"/>
        <end position="261"/>
    </location>
</feature>
<name>A0A4D9DG28_9STRA</name>
<dbReference type="InterPro" id="IPR014710">
    <property type="entry name" value="RmlC-like_jellyroll"/>
</dbReference>
<dbReference type="Gene3D" id="2.60.120.10">
    <property type="entry name" value="Jelly Rolls"/>
    <property type="match status" value="1"/>
</dbReference>
<evidence type="ECO:0000256" key="3">
    <source>
        <dbReference type="ARBA" id="ARBA00022989"/>
    </source>
</evidence>
<comment type="caution">
    <text evidence="8">The sequence shown here is derived from an EMBL/GenBank/DDBJ whole genome shotgun (WGS) entry which is preliminary data.</text>
</comment>
<sequence>MEDLAVGATVESLEPVLSSSASEENVGSRRRIYGTFMLDEDDEQHDEEAAGLLKHNVPPGITWQTAIYTCLGELIIHTSAVAVAVFITIIDNLPYGLLLFPPAFNLGPLGVQLVLVSAVVSQAVFGAMSTFSCALGSFIIENVAFLRAMSTSLSSQLHDQGRTEEALTTILFCFSFSSLLTGAAFYVLGVLKLGKISSFVPQHVVLGCIGGMGVFIVCEGIGITTGIDWSWEPAVLWAQMHPSPLLKIVITGALTVGLSALKQKITHPILTPLFFVAIPLAFYAVLHICGVSVAEARASGWLFSFSTPVGDKGGDNAAAGVHDLTGEGGIGAGGGAEGGMPSSLGIAKECRSFPGVLACLDFRLIAWEVVPTQLFTMVGLVFFSLIHVPVNVPALAATTGVEADLNKELRAHGVANLLCGLSGALQTTSALYYKTGGGGRFSSFLITVLMASFLLMGPKAINYFPRPLAGSLLLHLGAVLLYESVVSTWQKSVDWSEYVTIWTITLSMTLIGFMEGVGIGLLLACGIFVVQCSGNNPIGSAFSGDGLSSKEMRSPAQRKLLEYRLQGSIYIIRLRGGKGGRAVGKEGGQEGGREGGREGGKGESQVGVLGNLFFGNIEQLFLHLREVLHCMPHLLFLVLDTGELAGIDFSARDRLAKMCRSMTGEGGREKGKRGGRKVHLVWAGLHKSVKEKLRAGKCFGEEDGAGKSGKIQAALAVKGPGRRGGGSGRGEGWGWASLARGKQMHHFARDLNKAFTFCEDTILAAVGALDEEEEESEEERKTAQGPGLRPGGKRDGDTKVGLPSPPVSFAGGGAPTGREFLHRTLRKLARRAPEAVDEGILARLLSSFTQESLPARATLWRRNDPSTFACIVQKGVLGVPRLKEDPSVSASLAQAPGCLLSGTLPPSSPSSSSLPSTRLNAGTRFRANSHSDVADDEEEDVRTRYTHHSYPDLVSLASTVGGKPGHFREYSLPGQMCGELGLFTRGLRKYTMVAITEAVIWRLDAGRLKKMRVEDPQAYIVMQGIVLSYASHRLNCLMLQGQLHSV</sequence>
<evidence type="ECO:0000256" key="4">
    <source>
        <dbReference type="ARBA" id="ARBA00023136"/>
    </source>
</evidence>
<comment type="subcellular location">
    <subcellularLocation>
        <location evidence="1">Membrane</location>
        <topology evidence="1">Multi-pass membrane protein</topology>
    </subcellularLocation>
</comment>
<dbReference type="PANTHER" id="PTHR43310">
    <property type="entry name" value="SULFATE TRANSPORTER YBAR-RELATED"/>
    <property type="match status" value="1"/>
</dbReference>
<gene>
    <name evidence="8" type="ORF">NSK_000264</name>
</gene>
<organism evidence="8 9">
    <name type="scientific">Nannochloropsis salina CCMP1776</name>
    <dbReference type="NCBI Taxonomy" id="1027361"/>
    <lineage>
        <taxon>Eukaryota</taxon>
        <taxon>Sar</taxon>
        <taxon>Stramenopiles</taxon>
        <taxon>Ochrophyta</taxon>
        <taxon>Eustigmatophyceae</taxon>
        <taxon>Eustigmatales</taxon>
        <taxon>Monodopsidaceae</taxon>
        <taxon>Microchloropsis</taxon>
        <taxon>Microchloropsis salina</taxon>
    </lineage>
</organism>
<keyword evidence="2 6" id="KW-0812">Transmembrane</keyword>
<dbReference type="InterPro" id="IPR052706">
    <property type="entry name" value="Membrane-Transporter-like"/>
</dbReference>
<feature type="region of interest" description="Disordered" evidence="5">
    <location>
        <begin position="769"/>
        <end position="815"/>
    </location>
</feature>
<feature type="transmembrane region" description="Helical" evidence="6">
    <location>
        <begin position="439"/>
        <end position="456"/>
    </location>
</feature>
<dbReference type="CDD" id="cd00038">
    <property type="entry name" value="CAP_ED"/>
    <property type="match status" value="1"/>
</dbReference>
<feature type="transmembrane region" description="Helical" evidence="6">
    <location>
        <begin position="95"/>
        <end position="116"/>
    </location>
</feature>
<evidence type="ECO:0000259" key="7">
    <source>
        <dbReference type="PROSITE" id="PS50042"/>
    </source>
</evidence>
<evidence type="ECO:0000256" key="2">
    <source>
        <dbReference type="ARBA" id="ARBA00022692"/>
    </source>
</evidence>